<accession>A0ACB9Z1T1</accession>
<sequence length="351" mass="39229">MSLIFLLFRAYVRLYYMKNTQTLGSLGDLLIVPAIGTYIAGCIIVFRIAITSGFFVHGWDFRLKDLSWFYYNLFLGTQLYLATMITLKSAILLEWARIFGTGTRKAFRWSCYIIAALNAIYYTINIILECTACTPREYYWDKTILGGTCRYSTILSLISALVNLVFDVAILILPQGVIWRLNMSRRKRIGCSVVFVIGLLACACAALRIAFGVAYVSSDDYMYLLSPQTILCNAEIAAGFLVFTTPAAAKPMFSLTQQAIGSMDQLIRSTRSSSRETATGAESRFGSQSGPFKSLFSRKKSRSNLYNPIDERNDLALGQFSSSKGPNVSGQRCHEANHAMTKTTMLLHEEL</sequence>
<organism evidence="1 2">
    <name type="scientific">Hypoxylon rubiginosum</name>
    <dbReference type="NCBI Taxonomy" id="110542"/>
    <lineage>
        <taxon>Eukaryota</taxon>
        <taxon>Fungi</taxon>
        <taxon>Dikarya</taxon>
        <taxon>Ascomycota</taxon>
        <taxon>Pezizomycotina</taxon>
        <taxon>Sordariomycetes</taxon>
        <taxon>Xylariomycetidae</taxon>
        <taxon>Xylariales</taxon>
        <taxon>Hypoxylaceae</taxon>
        <taxon>Hypoxylon</taxon>
    </lineage>
</organism>
<gene>
    <name evidence="1" type="ORF">F4820DRAFT_469829</name>
</gene>
<proteinExistence type="predicted"/>
<name>A0ACB9Z1T1_9PEZI</name>
<comment type="caution">
    <text evidence="1">The sequence shown here is derived from an EMBL/GenBank/DDBJ whole genome shotgun (WGS) entry which is preliminary data.</text>
</comment>
<dbReference type="Proteomes" id="UP001497700">
    <property type="component" value="Unassembled WGS sequence"/>
</dbReference>
<protein>
    <submittedName>
        <fullName evidence="1">Uncharacterized protein</fullName>
    </submittedName>
</protein>
<dbReference type="EMBL" id="MU393472">
    <property type="protein sequence ID" value="KAI4865443.1"/>
    <property type="molecule type" value="Genomic_DNA"/>
</dbReference>
<evidence type="ECO:0000313" key="2">
    <source>
        <dbReference type="Proteomes" id="UP001497700"/>
    </source>
</evidence>
<reference evidence="1 2" key="1">
    <citation type="journal article" date="2022" name="New Phytol.">
        <title>Ecological generalism drives hyperdiversity of secondary metabolite gene clusters in xylarialean endophytes.</title>
        <authorList>
            <person name="Franco M.E.E."/>
            <person name="Wisecaver J.H."/>
            <person name="Arnold A.E."/>
            <person name="Ju Y.M."/>
            <person name="Slot J.C."/>
            <person name="Ahrendt S."/>
            <person name="Moore L.P."/>
            <person name="Eastman K.E."/>
            <person name="Scott K."/>
            <person name="Konkel Z."/>
            <person name="Mondo S.J."/>
            <person name="Kuo A."/>
            <person name="Hayes R.D."/>
            <person name="Haridas S."/>
            <person name="Andreopoulos B."/>
            <person name="Riley R."/>
            <person name="LaButti K."/>
            <person name="Pangilinan J."/>
            <person name="Lipzen A."/>
            <person name="Amirebrahimi M."/>
            <person name="Yan J."/>
            <person name="Adam C."/>
            <person name="Keymanesh K."/>
            <person name="Ng V."/>
            <person name="Louie K."/>
            <person name="Northen T."/>
            <person name="Drula E."/>
            <person name="Henrissat B."/>
            <person name="Hsieh H.M."/>
            <person name="Youens-Clark K."/>
            <person name="Lutzoni F."/>
            <person name="Miadlikowska J."/>
            <person name="Eastwood D.C."/>
            <person name="Hamelin R.C."/>
            <person name="Grigoriev I.V."/>
            <person name="U'Ren J.M."/>
        </authorList>
    </citation>
    <scope>NUCLEOTIDE SEQUENCE [LARGE SCALE GENOMIC DNA]</scope>
    <source>
        <strain evidence="1 2">CBS 119005</strain>
    </source>
</reference>
<keyword evidence="2" id="KW-1185">Reference proteome</keyword>
<evidence type="ECO:0000313" key="1">
    <source>
        <dbReference type="EMBL" id="KAI4865443.1"/>
    </source>
</evidence>